<feature type="transmembrane region" description="Helical" evidence="2">
    <location>
        <begin position="31"/>
        <end position="50"/>
    </location>
</feature>
<organism evidence="3 4">
    <name type="scientific">Streptomyces camponoticapitis</name>
    <dbReference type="NCBI Taxonomy" id="1616125"/>
    <lineage>
        <taxon>Bacteria</taxon>
        <taxon>Bacillati</taxon>
        <taxon>Actinomycetota</taxon>
        <taxon>Actinomycetes</taxon>
        <taxon>Kitasatosporales</taxon>
        <taxon>Streptomycetaceae</taxon>
        <taxon>Streptomyces</taxon>
    </lineage>
</organism>
<comment type="caution">
    <text evidence="3">The sequence shown here is derived from an EMBL/GenBank/DDBJ whole genome shotgun (WGS) entry which is preliminary data.</text>
</comment>
<keyword evidence="4" id="KW-1185">Reference proteome</keyword>
<sequence length="80" mass="8451">MTYTDPYRLTGSEGDHDASRSEVTRATVVRALLWLVLVISAAGNMVASYSGSGAPAHLMCGAVTALCVTALVAQRLRGRR</sequence>
<protein>
    <recommendedName>
        <fullName evidence="5">DUF202 domain-containing protein</fullName>
    </recommendedName>
</protein>
<gene>
    <name evidence="3" type="ORF">GCM10011583_30900</name>
</gene>
<accession>A0ABQ2E5U5</accession>
<reference evidence="4" key="1">
    <citation type="journal article" date="2019" name="Int. J. Syst. Evol. Microbiol.">
        <title>The Global Catalogue of Microorganisms (GCM) 10K type strain sequencing project: providing services to taxonomists for standard genome sequencing and annotation.</title>
        <authorList>
            <consortium name="The Broad Institute Genomics Platform"/>
            <consortium name="The Broad Institute Genome Sequencing Center for Infectious Disease"/>
            <person name="Wu L."/>
            <person name="Ma J."/>
        </authorList>
    </citation>
    <scope>NUCLEOTIDE SEQUENCE [LARGE SCALE GENOMIC DNA]</scope>
    <source>
        <strain evidence="4">CGMCC 4.7275</strain>
    </source>
</reference>
<evidence type="ECO:0008006" key="5">
    <source>
        <dbReference type="Google" id="ProtNLM"/>
    </source>
</evidence>
<evidence type="ECO:0000313" key="3">
    <source>
        <dbReference type="EMBL" id="GGJ97174.1"/>
    </source>
</evidence>
<dbReference type="RefSeq" id="WP_189108003.1">
    <property type="nucleotide sequence ID" value="NZ_BMMV01000008.1"/>
</dbReference>
<evidence type="ECO:0000256" key="2">
    <source>
        <dbReference type="SAM" id="Phobius"/>
    </source>
</evidence>
<dbReference type="Proteomes" id="UP000660265">
    <property type="component" value="Unassembled WGS sequence"/>
</dbReference>
<dbReference type="EMBL" id="BMMV01000008">
    <property type="protein sequence ID" value="GGJ97174.1"/>
    <property type="molecule type" value="Genomic_DNA"/>
</dbReference>
<feature type="transmembrane region" description="Helical" evidence="2">
    <location>
        <begin position="56"/>
        <end position="73"/>
    </location>
</feature>
<evidence type="ECO:0000313" key="4">
    <source>
        <dbReference type="Proteomes" id="UP000660265"/>
    </source>
</evidence>
<evidence type="ECO:0000256" key="1">
    <source>
        <dbReference type="SAM" id="MobiDB-lite"/>
    </source>
</evidence>
<proteinExistence type="predicted"/>
<name>A0ABQ2E5U5_9ACTN</name>
<keyword evidence="2" id="KW-1133">Transmembrane helix</keyword>
<keyword evidence="2" id="KW-0812">Transmembrane</keyword>
<keyword evidence="2" id="KW-0472">Membrane</keyword>
<feature type="region of interest" description="Disordered" evidence="1">
    <location>
        <begin position="1"/>
        <end position="20"/>
    </location>
</feature>